<accession>A0AAN8LD11</accession>
<dbReference type="AlphaFoldDB" id="A0AAN8LD11"/>
<comment type="caution">
    <text evidence="1">The sequence shown here is derived from an EMBL/GenBank/DDBJ whole genome shotgun (WGS) entry which is preliminary data.</text>
</comment>
<sequence>MRRAKHVMEGVLCDSTHHPEGYRKYTGDWRTQDCGTGGGCGLILQTDRDNQGAQTHNMAESDYRTLNLCPCPRLRLRPLPWYLCMSLPCPVLT</sequence>
<keyword evidence="2" id="KW-1185">Reference proteome</keyword>
<dbReference type="EMBL" id="JAGTTL010000017">
    <property type="protein sequence ID" value="KAK6309722.1"/>
    <property type="molecule type" value="Genomic_DNA"/>
</dbReference>
<dbReference type="Proteomes" id="UP001356427">
    <property type="component" value="Unassembled WGS sequence"/>
</dbReference>
<gene>
    <name evidence="1" type="ORF">J4Q44_G00196030</name>
</gene>
<name>A0AAN8LD11_9TELE</name>
<proteinExistence type="predicted"/>
<organism evidence="1 2">
    <name type="scientific">Coregonus suidteri</name>
    <dbReference type="NCBI Taxonomy" id="861788"/>
    <lineage>
        <taxon>Eukaryota</taxon>
        <taxon>Metazoa</taxon>
        <taxon>Chordata</taxon>
        <taxon>Craniata</taxon>
        <taxon>Vertebrata</taxon>
        <taxon>Euteleostomi</taxon>
        <taxon>Actinopterygii</taxon>
        <taxon>Neopterygii</taxon>
        <taxon>Teleostei</taxon>
        <taxon>Protacanthopterygii</taxon>
        <taxon>Salmoniformes</taxon>
        <taxon>Salmonidae</taxon>
        <taxon>Coregoninae</taxon>
        <taxon>Coregonus</taxon>
    </lineage>
</organism>
<evidence type="ECO:0000313" key="1">
    <source>
        <dbReference type="EMBL" id="KAK6309722.1"/>
    </source>
</evidence>
<evidence type="ECO:0000313" key="2">
    <source>
        <dbReference type="Proteomes" id="UP001356427"/>
    </source>
</evidence>
<protein>
    <submittedName>
        <fullName evidence="1">Uncharacterized protein</fullName>
    </submittedName>
</protein>
<reference evidence="1 2" key="1">
    <citation type="submission" date="2021-04" db="EMBL/GenBank/DDBJ databases">
        <authorList>
            <person name="De Guttry C."/>
            <person name="Zahm M."/>
            <person name="Klopp C."/>
            <person name="Cabau C."/>
            <person name="Louis A."/>
            <person name="Berthelot C."/>
            <person name="Parey E."/>
            <person name="Roest Crollius H."/>
            <person name="Montfort J."/>
            <person name="Robinson-Rechavi M."/>
            <person name="Bucao C."/>
            <person name="Bouchez O."/>
            <person name="Gislard M."/>
            <person name="Lluch J."/>
            <person name="Milhes M."/>
            <person name="Lampietro C."/>
            <person name="Lopez Roques C."/>
            <person name="Donnadieu C."/>
            <person name="Braasch I."/>
            <person name="Desvignes T."/>
            <person name="Postlethwait J."/>
            <person name="Bobe J."/>
            <person name="Wedekind C."/>
            <person name="Guiguen Y."/>
        </authorList>
    </citation>
    <scope>NUCLEOTIDE SEQUENCE [LARGE SCALE GENOMIC DNA]</scope>
    <source>
        <strain evidence="1">Cs_M1</strain>
        <tissue evidence="1">Blood</tissue>
    </source>
</reference>
<feature type="non-terminal residue" evidence="1">
    <location>
        <position position="93"/>
    </location>
</feature>